<accession>A0A0A0N3F4</accession>
<feature type="compositionally biased region" description="Polar residues" evidence="1">
    <location>
        <begin position="32"/>
        <end position="56"/>
    </location>
</feature>
<comment type="caution">
    <text evidence="2">The sequence shown here is derived from an EMBL/GenBank/DDBJ whole genome shotgun (WGS) entry which is preliminary data.</text>
</comment>
<feature type="region of interest" description="Disordered" evidence="1">
    <location>
        <begin position="27"/>
        <end position="56"/>
    </location>
</feature>
<dbReference type="Proteomes" id="UP000281594">
    <property type="component" value="Unassembled WGS sequence"/>
</dbReference>
<evidence type="ECO:0000256" key="1">
    <source>
        <dbReference type="SAM" id="MobiDB-lite"/>
    </source>
</evidence>
<dbReference type="EMBL" id="QYCY01000002">
    <property type="protein sequence ID" value="RLV75778.1"/>
    <property type="molecule type" value="Genomic_DNA"/>
</dbReference>
<dbReference type="HOGENOM" id="CLU_3012477_0_0_11"/>
<dbReference type="AlphaFoldDB" id="A0A0A0N3F4"/>
<name>A0A0A0N3F4_STRRN</name>
<gene>
    <name evidence="2" type="ORF">D3C57_141170</name>
</gene>
<organism evidence="2 3">
    <name type="scientific">Streptomyces rapamycinicus (strain ATCC 29253 / DSM 41530 / NRRL 5491 / AYB-994)</name>
    <name type="common">Streptomyces hygroscopicus (strain ATCC 29253)</name>
    <dbReference type="NCBI Taxonomy" id="1343740"/>
    <lineage>
        <taxon>Bacteria</taxon>
        <taxon>Bacillati</taxon>
        <taxon>Actinomycetota</taxon>
        <taxon>Actinomycetes</taxon>
        <taxon>Kitasatosporales</taxon>
        <taxon>Streptomycetaceae</taxon>
        <taxon>Streptomyces</taxon>
        <taxon>Streptomyces violaceusniger group</taxon>
    </lineage>
</organism>
<dbReference type="KEGG" id="src:M271_02420"/>
<reference evidence="2 3" key="1">
    <citation type="journal article" date="2018" name="J. Biol. Chem.">
        <title>Discovery of the actinoplanic acid pathway in Streptomyces rapamycinicus reveals a genetically conserved synergism with rapamycin.</title>
        <authorList>
            <person name="Mrak P."/>
            <person name="Krastel P."/>
            <person name="Pivk Lukancic P."/>
            <person name="Tao J."/>
            <person name="Pistorius D."/>
            <person name="Moore C.M."/>
        </authorList>
    </citation>
    <scope>NUCLEOTIDE SEQUENCE [LARGE SCALE GENOMIC DNA]</scope>
    <source>
        <strain evidence="2 3">NRRL 5491</strain>
    </source>
</reference>
<protein>
    <submittedName>
        <fullName evidence="2">Uncharacterized protein</fullName>
    </submittedName>
</protein>
<proteinExistence type="predicted"/>
<sequence>MPFPFRGSHDAFAVHLTPASSSGGGFDMYGDSGSTGTAIDQWTPNGGAPSSSADRG</sequence>
<evidence type="ECO:0000313" key="2">
    <source>
        <dbReference type="EMBL" id="RLV75778.1"/>
    </source>
</evidence>
<evidence type="ECO:0000313" key="3">
    <source>
        <dbReference type="Proteomes" id="UP000281594"/>
    </source>
</evidence>